<protein>
    <submittedName>
        <fullName evidence="2">Metallopeptidase family M12-like protein</fullName>
    </submittedName>
</protein>
<dbReference type="InterPro" id="IPR024079">
    <property type="entry name" value="MetalloPept_cat_dom_sf"/>
</dbReference>
<dbReference type="Pfam" id="PF13688">
    <property type="entry name" value="Reprolysin_5"/>
    <property type="match status" value="1"/>
</dbReference>
<proteinExistence type="predicted"/>
<evidence type="ECO:0000256" key="1">
    <source>
        <dbReference type="SAM" id="SignalP"/>
    </source>
</evidence>
<evidence type="ECO:0000313" key="2">
    <source>
        <dbReference type="EMBL" id="TDR48530.1"/>
    </source>
</evidence>
<feature type="signal peptide" evidence="1">
    <location>
        <begin position="1"/>
        <end position="22"/>
    </location>
</feature>
<organism evidence="2 3">
    <name type="scientific">Tahibacter aquaticus</name>
    <dbReference type="NCBI Taxonomy" id="520092"/>
    <lineage>
        <taxon>Bacteria</taxon>
        <taxon>Pseudomonadati</taxon>
        <taxon>Pseudomonadota</taxon>
        <taxon>Gammaproteobacteria</taxon>
        <taxon>Lysobacterales</taxon>
        <taxon>Rhodanobacteraceae</taxon>
        <taxon>Tahibacter</taxon>
    </lineage>
</organism>
<dbReference type="Proteomes" id="UP000295293">
    <property type="component" value="Unassembled WGS sequence"/>
</dbReference>
<dbReference type="Gene3D" id="3.40.390.10">
    <property type="entry name" value="Collagenase (Catalytic Domain)"/>
    <property type="match status" value="1"/>
</dbReference>
<sequence>MRLSILPLALAAGLGGTPPAAAASQPAWTVDGALSRPELQRQRGSVAALRIRIDLHALQQADSLDLALPGGRSQRIEVVRREPRGGGDSWIIGRFAGETDALVSLSLSNGILGGLISAPEGNYEITTLADGHQAVLLLDQDEFPECATRYSEHAVAGDTAPAAALAPDADPANRTDVLIVLSPEALIDVGGNLAQATAFAQSAVDSSNLAFRNSDMTTRFRLAGVRLTARAETGNTGTDLPWLRDDAEVASWRNQTGADMVSLITRNLNACGVGYLQSSPGPGFAGSAFQVTTRGCAVGNLSYAHEHGHNMGMGHDPGNGNGAHAWSNGHFVNGSFRTVMSYDTNCVGGCPRKPYFSNPAVNFSGQPTGIADTRDNHRTGNLTADIVANFRASQIIFQDGLQPAQP</sequence>
<dbReference type="SUPFAM" id="SSF55486">
    <property type="entry name" value="Metalloproteases ('zincins'), catalytic domain"/>
    <property type="match status" value="1"/>
</dbReference>
<feature type="chain" id="PRO_5020552425" evidence="1">
    <location>
        <begin position="23"/>
        <end position="406"/>
    </location>
</feature>
<gene>
    <name evidence="2" type="ORF">DFR29_101150</name>
</gene>
<keyword evidence="1" id="KW-0732">Signal</keyword>
<dbReference type="RefSeq" id="WP_133816653.1">
    <property type="nucleotide sequence ID" value="NZ_SNZH01000001.1"/>
</dbReference>
<dbReference type="AlphaFoldDB" id="A0A4R6Z9F4"/>
<dbReference type="GO" id="GO:0008237">
    <property type="term" value="F:metallopeptidase activity"/>
    <property type="evidence" value="ECO:0007669"/>
    <property type="project" value="InterPro"/>
</dbReference>
<keyword evidence="3" id="KW-1185">Reference proteome</keyword>
<accession>A0A4R6Z9F4</accession>
<dbReference type="OrthoDB" id="7053703at2"/>
<name>A0A4R6Z9F4_9GAMM</name>
<evidence type="ECO:0000313" key="3">
    <source>
        <dbReference type="Proteomes" id="UP000295293"/>
    </source>
</evidence>
<comment type="caution">
    <text evidence="2">The sequence shown here is derived from an EMBL/GenBank/DDBJ whole genome shotgun (WGS) entry which is preliminary data.</text>
</comment>
<dbReference type="EMBL" id="SNZH01000001">
    <property type="protein sequence ID" value="TDR48530.1"/>
    <property type="molecule type" value="Genomic_DNA"/>
</dbReference>
<reference evidence="2 3" key="1">
    <citation type="submission" date="2019-03" db="EMBL/GenBank/DDBJ databases">
        <title>Genomic Encyclopedia of Type Strains, Phase IV (KMG-IV): sequencing the most valuable type-strain genomes for metagenomic binning, comparative biology and taxonomic classification.</title>
        <authorList>
            <person name="Goeker M."/>
        </authorList>
    </citation>
    <scope>NUCLEOTIDE SEQUENCE [LARGE SCALE GENOMIC DNA]</scope>
    <source>
        <strain evidence="2 3">DSM 21667</strain>
    </source>
</reference>